<comment type="caution">
    <text evidence="2">The sequence shown here is derived from an EMBL/GenBank/DDBJ whole genome shotgun (WGS) entry which is preliminary data.</text>
</comment>
<name>A0A3L6S7U8_PANMI</name>
<sequence>MTDPPSRLCAGCHLSPGGHHRGLSPSPLYRCGTPLPPCADGHAGPGDHPGPTSALVPRPAATPIPGVPPSPAPSPRELVVECMPASPGLSPDARPFYPGGSSADRPKELR</sequence>
<dbReference type="EMBL" id="PQIB02000005">
    <property type="protein sequence ID" value="RLN17047.1"/>
    <property type="molecule type" value="Genomic_DNA"/>
</dbReference>
<dbReference type="Proteomes" id="UP000275267">
    <property type="component" value="Unassembled WGS sequence"/>
</dbReference>
<dbReference type="AlphaFoldDB" id="A0A3L6S7U8"/>
<reference evidence="3" key="1">
    <citation type="journal article" date="2019" name="Nat. Commun.">
        <title>The genome of broomcorn millet.</title>
        <authorList>
            <person name="Zou C."/>
            <person name="Miki D."/>
            <person name="Li D."/>
            <person name="Tang Q."/>
            <person name="Xiao L."/>
            <person name="Rajput S."/>
            <person name="Deng P."/>
            <person name="Jia W."/>
            <person name="Huang R."/>
            <person name="Zhang M."/>
            <person name="Sun Y."/>
            <person name="Hu J."/>
            <person name="Fu X."/>
            <person name="Schnable P.S."/>
            <person name="Li F."/>
            <person name="Zhang H."/>
            <person name="Feng B."/>
            <person name="Zhu X."/>
            <person name="Liu R."/>
            <person name="Schnable J.C."/>
            <person name="Zhu J.-K."/>
            <person name="Zhang H."/>
        </authorList>
    </citation>
    <scope>NUCLEOTIDE SEQUENCE [LARGE SCALE GENOMIC DNA]</scope>
</reference>
<accession>A0A3L6S7U8</accession>
<protein>
    <submittedName>
        <fullName evidence="2">Uncharacterized protein</fullName>
    </submittedName>
</protein>
<evidence type="ECO:0000256" key="1">
    <source>
        <dbReference type="SAM" id="MobiDB-lite"/>
    </source>
</evidence>
<evidence type="ECO:0000313" key="2">
    <source>
        <dbReference type="EMBL" id="RLN17047.1"/>
    </source>
</evidence>
<organism evidence="2 3">
    <name type="scientific">Panicum miliaceum</name>
    <name type="common">Proso millet</name>
    <name type="synonym">Broomcorn millet</name>
    <dbReference type="NCBI Taxonomy" id="4540"/>
    <lineage>
        <taxon>Eukaryota</taxon>
        <taxon>Viridiplantae</taxon>
        <taxon>Streptophyta</taxon>
        <taxon>Embryophyta</taxon>
        <taxon>Tracheophyta</taxon>
        <taxon>Spermatophyta</taxon>
        <taxon>Magnoliopsida</taxon>
        <taxon>Liliopsida</taxon>
        <taxon>Poales</taxon>
        <taxon>Poaceae</taxon>
        <taxon>PACMAD clade</taxon>
        <taxon>Panicoideae</taxon>
        <taxon>Panicodae</taxon>
        <taxon>Paniceae</taxon>
        <taxon>Panicinae</taxon>
        <taxon>Panicum</taxon>
        <taxon>Panicum sect. Panicum</taxon>
    </lineage>
</organism>
<feature type="compositionally biased region" description="Pro residues" evidence="1">
    <location>
        <begin position="60"/>
        <end position="74"/>
    </location>
</feature>
<feature type="region of interest" description="Disordered" evidence="1">
    <location>
        <begin position="33"/>
        <end position="110"/>
    </location>
</feature>
<gene>
    <name evidence="2" type="ORF">C2845_PM02G21700</name>
</gene>
<proteinExistence type="predicted"/>
<keyword evidence="3" id="KW-1185">Reference proteome</keyword>
<evidence type="ECO:0000313" key="3">
    <source>
        <dbReference type="Proteomes" id="UP000275267"/>
    </source>
</evidence>